<dbReference type="InterPro" id="IPR012318">
    <property type="entry name" value="HTH_CRP"/>
</dbReference>
<evidence type="ECO:0000259" key="5">
    <source>
        <dbReference type="PROSITE" id="PS51063"/>
    </source>
</evidence>
<keyword evidence="7" id="KW-1185">Reference proteome</keyword>
<dbReference type="PANTHER" id="PTHR24567">
    <property type="entry name" value="CRP FAMILY TRANSCRIPTIONAL REGULATORY PROTEIN"/>
    <property type="match status" value="1"/>
</dbReference>
<dbReference type="Pfam" id="PF13545">
    <property type="entry name" value="HTH_Crp_2"/>
    <property type="match status" value="1"/>
</dbReference>
<evidence type="ECO:0000256" key="1">
    <source>
        <dbReference type="ARBA" id="ARBA00023015"/>
    </source>
</evidence>
<dbReference type="Pfam" id="PF00027">
    <property type="entry name" value="cNMP_binding"/>
    <property type="match status" value="1"/>
</dbReference>
<dbReference type="Gene3D" id="2.60.120.10">
    <property type="entry name" value="Jelly Rolls"/>
    <property type="match status" value="1"/>
</dbReference>
<dbReference type="InterPro" id="IPR014710">
    <property type="entry name" value="RmlC-like_jellyroll"/>
</dbReference>
<dbReference type="PANTHER" id="PTHR24567:SF68">
    <property type="entry name" value="DNA-BINDING TRANSCRIPTIONAL DUAL REGULATOR CRP"/>
    <property type="match status" value="1"/>
</dbReference>
<dbReference type="PROSITE" id="PS51063">
    <property type="entry name" value="HTH_CRP_2"/>
    <property type="match status" value="1"/>
</dbReference>
<gene>
    <name evidence="6" type="ORF">L196_00110</name>
</gene>
<dbReference type="SUPFAM" id="SSF46785">
    <property type="entry name" value="Winged helix' DNA-binding domain"/>
    <property type="match status" value="1"/>
</dbReference>
<dbReference type="InterPro" id="IPR036388">
    <property type="entry name" value="WH-like_DNA-bd_sf"/>
</dbReference>
<dbReference type="RefSeq" id="WP_016389428.1">
    <property type="nucleotide sequence ID" value="NZ_KE646805.1"/>
</dbReference>
<dbReference type="Gene3D" id="1.10.10.10">
    <property type="entry name" value="Winged helix-like DNA-binding domain superfamily/Winged helix DNA-binding domain"/>
    <property type="match status" value="1"/>
</dbReference>
<dbReference type="GO" id="GO:0003677">
    <property type="term" value="F:DNA binding"/>
    <property type="evidence" value="ECO:0007669"/>
    <property type="project" value="UniProtKB-KW"/>
</dbReference>
<evidence type="ECO:0000256" key="3">
    <source>
        <dbReference type="ARBA" id="ARBA00023163"/>
    </source>
</evidence>
<dbReference type="EMBL" id="ASHL01000001">
    <property type="protein sequence ID" value="EPD13856.1"/>
    <property type="molecule type" value="Genomic_DNA"/>
</dbReference>
<keyword evidence="3" id="KW-0804">Transcription</keyword>
<proteinExistence type="predicted"/>
<accession>A0AB33Z4K0</accession>
<dbReference type="SUPFAM" id="SSF51206">
    <property type="entry name" value="cAMP-binding domain-like"/>
    <property type="match status" value="1"/>
</dbReference>
<feature type="domain" description="Cyclic nucleotide-binding" evidence="4">
    <location>
        <begin position="9"/>
        <end position="130"/>
    </location>
</feature>
<dbReference type="PROSITE" id="PS50042">
    <property type="entry name" value="CNMP_BINDING_3"/>
    <property type="match status" value="1"/>
</dbReference>
<dbReference type="AlphaFoldDB" id="A0AB33Z4K0"/>
<dbReference type="InterPro" id="IPR036390">
    <property type="entry name" value="WH_DNA-bd_sf"/>
</dbReference>
<dbReference type="GO" id="GO:0005829">
    <property type="term" value="C:cytosol"/>
    <property type="evidence" value="ECO:0007669"/>
    <property type="project" value="TreeGrafter"/>
</dbReference>
<dbReference type="InterPro" id="IPR050397">
    <property type="entry name" value="Env_Response_Regulators"/>
</dbReference>
<dbReference type="Proteomes" id="UP000015462">
    <property type="component" value="Unassembled WGS sequence"/>
</dbReference>
<sequence>MTSLRQHLLFASFNEQQFSQIETATSTLSLNDGNHLFHQQDPAKYFYYLQAGEIKLYRLSANGEEKVIELIRPGQTFAEAVMFMNFQHYPVHAQAISDCQLIQIKMSTFLKLLDQSPATCLKILAKMSQRLHGSIQEIDQLTLQNATMRVVQFMLQGITNDALSPYKIQWTAPKATLASRLSVRPETFSRILKQLTRDGLIEVQGKTITILDLEALRQHINI</sequence>
<dbReference type="SMART" id="SM00419">
    <property type="entry name" value="HTH_CRP"/>
    <property type="match status" value="1"/>
</dbReference>
<dbReference type="InterPro" id="IPR000595">
    <property type="entry name" value="cNMP-bd_dom"/>
</dbReference>
<reference evidence="6 7" key="1">
    <citation type="journal article" date="2013" name="Genome Announc.">
        <title>Genome Sequence of the Pyrene- and Fluoranthene-Degrading Bacterium Cycloclasticus sp. Strain PY97M.</title>
        <authorList>
            <person name="Cui Z."/>
            <person name="Xu G."/>
            <person name="Li Q."/>
            <person name="Gao W."/>
            <person name="Zheng L."/>
        </authorList>
    </citation>
    <scope>NUCLEOTIDE SEQUENCE [LARGE SCALE GENOMIC DNA]</scope>
    <source>
        <strain evidence="6 7">PY97M</strain>
    </source>
</reference>
<keyword evidence="2" id="KW-0238">DNA-binding</keyword>
<organism evidence="6 7">
    <name type="scientific">Cycloclasticus pugetii</name>
    <dbReference type="NCBI Taxonomy" id="34068"/>
    <lineage>
        <taxon>Bacteria</taxon>
        <taxon>Pseudomonadati</taxon>
        <taxon>Pseudomonadota</taxon>
        <taxon>Gammaproteobacteria</taxon>
        <taxon>Thiotrichales</taxon>
        <taxon>Piscirickettsiaceae</taxon>
        <taxon>Cycloclasticus</taxon>
    </lineage>
</organism>
<dbReference type="InterPro" id="IPR018490">
    <property type="entry name" value="cNMP-bd_dom_sf"/>
</dbReference>
<evidence type="ECO:0000313" key="6">
    <source>
        <dbReference type="EMBL" id="EPD13856.1"/>
    </source>
</evidence>
<comment type="caution">
    <text evidence="6">The sequence shown here is derived from an EMBL/GenBank/DDBJ whole genome shotgun (WGS) entry which is preliminary data.</text>
</comment>
<dbReference type="SMART" id="SM00100">
    <property type="entry name" value="cNMP"/>
    <property type="match status" value="1"/>
</dbReference>
<keyword evidence="1" id="KW-0805">Transcription regulation</keyword>
<feature type="domain" description="HTH crp-type" evidence="5">
    <location>
        <begin position="144"/>
        <end position="214"/>
    </location>
</feature>
<evidence type="ECO:0000259" key="4">
    <source>
        <dbReference type="PROSITE" id="PS50042"/>
    </source>
</evidence>
<dbReference type="GO" id="GO:0003700">
    <property type="term" value="F:DNA-binding transcription factor activity"/>
    <property type="evidence" value="ECO:0007669"/>
    <property type="project" value="TreeGrafter"/>
</dbReference>
<evidence type="ECO:0000313" key="7">
    <source>
        <dbReference type="Proteomes" id="UP000015462"/>
    </source>
</evidence>
<evidence type="ECO:0000256" key="2">
    <source>
        <dbReference type="ARBA" id="ARBA00023125"/>
    </source>
</evidence>
<dbReference type="CDD" id="cd00038">
    <property type="entry name" value="CAP_ED"/>
    <property type="match status" value="1"/>
</dbReference>
<protein>
    <submittedName>
        <fullName evidence="6">Fnr-like transcriptional activator</fullName>
    </submittedName>
</protein>
<name>A0AB33Z4K0_9GAMM</name>